<dbReference type="GO" id="GO:0008933">
    <property type="term" value="F:peptidoglycan lytic transglycosylase activity"/>
    <property type="evidence" value="ECO:0007669"/>
    <property type="project" value="InterPro"/>
</dbReference>
<accession>A0A839E9S6</accession>
<keyword evidence="7" id="KW-1185">Reference proteome</keyword>
<proteinExistence type="inferred from homology"/>
<dbReference type="Proteomes" id="UP000549052">
    <property type="component" value="Unassembled WGS sequence"/>
</dbReference>
<evidence type="ECO:0000256" key="4">
    <source>
        <dbReference type="SAM" id="SignalP"/>
    </source>
</evidence>
<dbReference type="CDD" id="cd13401">
    <property type="entry name" value="Slt70-like"/>
    <property type="match status" value="1"/>
</dbReference>
<organism evidence="6 7">
    <name type="scientific">Phyllobacterium myrsinacearum</name>
    <dbReference type="NCBI Taxonomy" id="28101"/>
    <lineage>
        <taxon>Bacteria</taxon>
        <taxon>Pseudomonadati</taxon>
        <taxon>Pseudomonadota</taxon>
        <taxon>Alphaproteobacteria</taxon>
        <taxon>Hyphomicrobiales</taxon>
        <taxon>Phyllobacteriaceae</taxon>
        <taxon>Phyllobacterium</taxon>
    </lineage>
</organism>
<keyword evidence="3 4" id="KW-0732">Signal</keyword>
<comment type="caution">
    <text evidence="6">The sequence shown here is derived from an EMBL/GenBank/DDBJ whole genome shotgun (WGS) entry which is preliminary data.</text>
</comment>
<dbReference type="AlphaFoldDB" id="A0A839E9S6"/>
<evidence type="ECO:0000313" key="6">
    <source>
        <dbReference type="EMBL" id="MBA8876603.1"/>
    </source>
</evidence>
<sequence length="698" mass="75423">MLRTSVLRHVLLASSLFVTTASLAQNSTPPIPTLKPFAPTQTRVSPAAQILAKPDPVTTSGITQPSKPSAIAGSLKSGLDALSSGDVQQALGIRNGLPVNALDRHILTWAIGLSNAPGVPSSEIAHAAAELPGWPGMATFRNNSERALYKENPAPATVISAFGGTPPQTAEGTIILARAFVATGNPMRARQVLGPFWRTKKLDDVQEAMILKEFAAVIPREDHMMRMLTMLYEGKAKSAGRVAKLANAESLYDAFAAVLQKSPDAAKKLAAISSAWQSNPAYIFAKAQYLRRQERFKEAADVMATAPRDAVSLVDPDAWWVERRVLSRELLDIGDAKRAYQVAAMHSAETPAVAAEAEFHAGWYALRALKDPQTAQRHFARIAEISSRPMSASRAYYWLGRSAEAGAGGNARDYYGRSARYGTTFYGQLAAAKLGQSSLQLPYPKPSDADRARFTQREAVRAILRLEETGYDQRAAMLYTSLSQELDSPGELALLAVMAERKSNHFVALRVGKTAAQRGIDVGALSHPIGAIPQNANISGSGAALAYAIARQESEFNAGAVSSAGARGLLQLLPGTAKDVAKRAGISYSKDRLTGDAAYNATLGARFLGEQIAKFDGSYVLTFAGYNAGPSRANEWVSRYGDPRGKSVDEVVDWIERIPYTETRNYVQRVMENYEVYKSRLYGKAQIESDLTAGRLQR</sequence>
<dbReference type="Gene3D" id="1.10.530.10">
    <property type="match status" value="1"/>
</dbReference>
<dbReference type="InterPro" id="IPR008258">
    <property type="entry name" value="Transglycosylase_SLT_dom_1"/>
</dbReference>
<comment type="similarity">
    <text evidence="1">Belongs to the transglycosylase Slt family.</text>
</comment>
<dbReference type="PROSITE" id="PS00922">
    <property type="entry name" value="TRANSGLYCOSYLASE"/>
    <property type="match status" value="1"/>
</dbReference>
<dbReference type="InterPro" id="IPR008939">
    <property type="entry name" value="Lytic_TGlycosylase_superhlx_U"/>
</dbReference>
<dbReference type="GO" id="GO:0042597">
    <property type="term" value="C:periplasmic space"/>
    <property type="evidence" value="ECO:0007669"/>
    <property type="project" value="InterPro"/>
</dbReference>
<dbReference type="GO" id="GO:0000270">
    <property type="term" value="P:peptidoglycan metabolic process"/>
    <property type="evidence" value="ECO:0007669"/>
    <property type="project" value="InterPro"/>
</dbReference>
<evidence type="ECO:0000256" key="2">
    <source>
        <dbReference type="ARBA" id="ARBA00009387"/>
    </source>
</evidence>
<name>A0A839E9S6_9HYPH</name>
<dbReference type="SUPFAM" id="SSF48435">
    <property type="entry name" value="Bacterial muramidases"/>
    <property type="match status" value="1"/>
</dbReference>
<reference evidence="6 7" key="1">
    <citation type="submission" date="2020-07" db="EMBL/GenBank/DDBJ databases">
        <title>Genomic Encyclopedia of Type Strains, Phase IV (KMG-V): Genome sequencing to study the core and pangenomes of soil and plant-associated prokaryotes.</title>
        <authorList>
            <person name="Whitman W."/>
        </authorList>
    </citation>
    <scope>NUCLEOTIDE SEQUENCE [LARGE SCALE GENOMIC DNA]</scope>
    <source>
        <strain evidence="6 7">AN3</strain>
    </source>
</reference>
<dbReference type="RefSeq" id="WP_182547384.1">
    <property type="nucleotide sequence ID" value="NZ_JACGXN010000001.1"/>
</dbReference>
<evidence type="ECO:0000256" key="3">
    <source>
        <dbReference type="ARBA" id="ARBA00022729"/>
    </source>
</evidence>
<dbReference type="PANTHER" id="PTHR37423:SF2">
    <property type="entry name" value="MEMBRANE-BOUND LYTIC MUREIN TRANSGLYCOSYLASE C"/>
    <property type="match status" value="1"/>
</dbReference>
<dbReference type="GO" id="GO:0016020">
    <property type="term" value="C:membrane"/>
    <property type="evidence" value="ECO:0007669"/>
    <property type="project" value="InterPro"/>
</dbReference>
<dbReference type="InterPro" id="IPR023346">
    <property type="entry name" value="Lysozyme-like_dom_sf"/>
</dbReference>
<comment type="similarity">
    <text evidence="2">Belongs to the virb1 family.</text>
</comment>
<feature type="chain" id="PRO_5032408205" evidence="4">
    <location>
        <begin position="25"/>
        <end position="698"/>
    </location>
</feature>
<dbReference type="SUPFAM" id="SSF53955">
    <property type="entry name" value="Lysozyme-like"/>
    <property type="match status" value="1"/>
</dbReference>
<dbReference type="PANTHER" id="PTHR37423">
    <property type="entry name" value="SOLUBLE LYTIC MUREIN TRANSGLYCOSYLASE-RELATED"/>
    <property type="match status" value="1"/>
</dbReference>
<evidence type="ECO:0000313" key="7">
    <source>
        <dbReference type="Proteomes" id="UP000549052"/>
    </source>
</evidence>
<gene>
    <name evidence="6" type="ORF">FHW16_000285</name>
</gene>
<dbReference type="Pfam" id="PF01464">
    <property type="entry name" value="SLT"/>
    <property type="match status" value="1"/>
</dbReference>
<keyword evidence="6" id="KW-0378">Hydrolase</keyword>
<dbReference type="GO" id="GO:0004553">
    <property type="term" value="F:hydrolase activity, hydrolyzing O-glycosyl compounds"/>
    <property type="evidence" value="ECO:0007669"/>
    <property type="project" value="InterPro"/>
</dbReference>
<dbReference type="EC" id="3.2.1.-" evidence="6"/>
<feature type="signal peptide" evidence="4">
    <location>
        <begin position="1"/>
        <end position="24"/>
    </location>
</feature>
<keyword evidence="6" id="KW-0326">Glycosidase</keyword>
<dbReference type="Gene3D" id="1.25.20.10">
    <property type="entry name" value="Bacterial muramidases"/>
    <property type="match status" value="1"/>
</dbReference>
<dbReference type="InterPro" id="IPR000189">
    <property type="entry name" value="Transglyc_AS"/>
</dbReference>
<evidence type="ECO:0000256" key="1">
    <source>
        <dbReference type="ARBA" id="ARBA00007734"/>
    </source>
</evidence>
<evidence type="ECO:0000259" key="5">
    <source>
        <dbReference type="Pfam" id="PF01464"/>
    </source>
</evidence>
<feature type="domain" description="Transglycosylase SLT" evidence="5">
    <location>
        <begin position="535"/>
        <end position="643"/>
    </location>
</feature>
<protein>
    <submittedName>
        <fullName evidence="6">Soluble lytic murein transglycosylase</fullName>
        <ecNumber evidence="6">3.2.1.-</ecNumber>
    </submittedName>
</protein>
<dbReference type="EMBL" id="JACGXN010000001">
    <property type="protein sequence ID" value="MBA8876603.1"/>
    <property type="molecule type" value="Genomic_DNA"/>
</dbReference>